<feature type="transmembrane region" description="Helical" evidence="1">
    <location>
        <begin position="254"/>
        <end position="278"/>
    </location>
</feature>
<dbReference type="AlphaFoldDB" id="A0A0R1PK86"/>
<evidence type="ECO:0000313" key="3">
    <source>
        <dbReference type="Proteomes" id="UP000051155"/>
    </source>
</evidence>
<accession>A0A0R1PK86</accession>
<reference evidence="2 3" key="1">
    <citation type="journal article" date="2015" name="Genome Announc.">
        <title>Expanding the biotechnology potential of lactobacilli through comparative genomics of 213 strains and associated genera.</title>
        <authorList>
            <person name="Sun Z."/>
            <person name="Harris H.M."/>
            <person name="McCann A."/>
            <person name="Guo C."/>
            <person name="Argimon S."/>
            <person name="Zhang W."/>
            <person name="Yang X."/>
            <person name="Jeffery I.B."/>
            <person name="Cooney J.C."/>
            <person name="Kagawa T.F."/>
            <person name="Liu W."/>
            <person name="Song Y."/>
            <person name="Salvetti E."/>
            <person name="Wrobel A."/>
            <person name="Rasinkangas P."/>
            <person name="Parkhill J."/>
            <person name="Rea M.C."/>
            <person name="O'Sullivan O."/>
            <person name="Ritari J."/>
            <person name="Douillard F.P."/>
            <person name="Paul Ross R."/>
            <person name="Yang R."/>
            <person name="Briner A.E."/>
            <person name="Felis G.E."/>
            <person name="de Vos W.M."/>
            <person name="Barrangou R."/>
            <person name="Klaenhammer T.R."/>
            <person name="Caufield P.W."/>
            <person name="Cui Y."/>
            <person name="Zhang H."/>
            <person name="O'Toole P.W."/>
        </authorList>
    </citation>
    <scope>NUCLEOTIDE SEQUENCE [LARGE SCALE GENOMIC DNA]</scope>
    <source>
        <strain evidence="2 3">DSM 19971</strain>
    </source>
</reference>
<dbReference type="STRING" id="1423812.FD20_GL002509"/>
<keyword evidence="1" id="KW-0812">Transmembrane</keyword>
<feature type="transmembrane region" description="Helical" evidence="1">
    <location>
        <begin position="225"/>
        <end position="242"/>
    </location>
</feature>
<feature type="transmembrane region" description="Helical" evidence="1">
    <location>
        <begin position="90"/>
        <end position="123"/>
    </location>
</feature>
<feature type="transmembrane region" description="Helical" evidence="1">
    <location>
        <begin position="290"/>
        <end position="309"/>
    </location>
</feature>
<sequence length="487" mass="56722">MVIPNSILAYYIGITIYTYTGLLISYYSMLSFTKKNIPQAGFFAVLYNFSVYHLTDLFTRFDLGEWIAMLFFPLALLGIYELFFRDSHRWYIAVIGITLIAYSHILSTLLIICVGVLLFIFALFSKQSNKLLRLFDVLKAAVTIFLLTIFEIYPMIKISLANKIRFPKKYNLLRSPDSRLPGLYKFIHLCLKNQLNMSLGILLIIIIVASLAFWRITPSLYKKSLILLIILSVSTTTFFPWADFQKTPAAIIQFPWRLLSIASIFMALNGSWLAYLIFSKIHLRHVSLDILLLFSLVLLALPGLSAEYYSHYKEVHTYQYIKHHGQKNNRPQFILLGKCYHSYFSNLNNTAAHTDYYPYKAYLHKVSILHNEMLGKKGWKKKMPPISFKRNQVTFKIYSSRTRTISLPILYYSGNYYEIKINNQTQKIKKSLRGTFLVKVHSGNNTFKITIKKQPTNISLRYVACVIWIIIIWLFCSDLLRTKKQHL</sequence>
<feature type="transmembrane region" description="Helical" evidence="1">
    <location>
        <begin position="7"/>
        <end position="30"/>
    </location>
</feature>
<organism evidence="2 3">
    <name type="scientific">Liquorilactobacillus uvarum DSM 19971</name>
    <dbReference type="NCBI Taxonomy" id="1423812"/>
    <lineage>
        <taxon>Bacteria</taxon>
        <taxon>Bacillati</taxon>
        <taxon>Bacillota</taxon>
        <taxon>Bacilli</taxon>
        <taxon>Lactobacillales</taxon>
        <taxon>Lactobacillaceae</taxon>
        <taxon>Liquorilactobacillus</taxon>
    </lineage>
</organism>
<evidence type="ECO:0000313" key="2">
    <source>
        <dbReference type="EMBL" id="KRL32585.1"/>
    </source>
</evidence>
<name>A0A0R1PK86_9LACO</name>
<dbReference type="EMBL" id="AZEG01000089">
    <property type="protein sequence ID" value="KRL32585.1"/>
    <property type="molecule type" value="Genomic_DNA"/>
</dbReference>
<evidence type="ECO:0008006" key="4">
    <source>
        <dbReference type="Google" id="ProtNLM"/>
    </source>
</evidence>
<dbReference type="PATRIC" id="fig|1423812.3.peg.2668"/>
<keyword evidence="1" id="KW-0472">Membrane</keyword>
<proteinExistence type="predicted"/>
<comment type="caution">
    <text evidence="2">The sequence shown here is derived from an EMBL/GenBank/DDBJ whole genome shotgun (WGS) entry which is preliminary data.</text>
</comment>
<dbReference type="Proteomes" id="UP000051155">
    <property type="component" value="Unassembled WGS sequence"/>
</dbReference>
<keyword evidence="1" id="KW-1133">Transmembrane helix</keyword>
<feature type="transmembrane region" description="Helical" evidence="1">
    <location>
        <begin position="195"/>
        <end position="213"/>
    </location>
</feature>
<feature type="transmembrane region" description="Helical" evidence="1">
    <location>
        <begin position="460"/>
        <end position="480"/>
    </location>
</feature>
<feature type="transmembrane region" description="Helical" evidence="1">
    <location>
        <begin position="66"/>
        <end position="84"/>
    </location>
</feature>
<evidence type="ECO:0000256" key="1">
    <source>
        <dbReference type="SAM" id="Phobius"/>
    </source>
</evidence>
<feature type="transmembrane region" description="Helical" evidence="1">
    <location>
        <begin position="135"/>
        <end position="156"/>
    </location>
</feature>
<protein>
    <recommendedName>
        <fullName evidence="4">Membrane protein 6-pyruvoyl-tetrahydropterin synthase-related domain-containing protein</fullName>
    </recommendedName>
</protein>
<gene>
    <name evidence="2" type="ORF">FD20_GL002509</name>
</gene>
<keyword evidence="3" id="KW-1185">Reference proteome</keyword>